<dbReference type="InterPro" id="IPR020806">
    <property type="entry name" value="PKS_PP-bd"/>
</dbReference>
<sequence length="573" mass="63252">MEKNNAMNSSTALSNNPLAQERNAELARQLRDFVRGELPEAMIPAHVVVMQTLPKLPNGKIDRKQLPAPLKQERSQQAYVAPRNLNEEKIARIWQDVLSVSQVGIEDSFFELGGDSLSVVQMVSRVRRELDTAVSLRYVFKNPTIAALSAYIKGKHRTASAGLQNLSDEELCAEAQLPADIGAQPGALPAVDSGFRHILLTGGTGYTGAFLLREFLDRSQAMLWVVVRSANPQQAVERILNNLQQYGLQRPGDRARIVGVPGDVGKPYLGVDKPTWRQLCQDVEMIVHNAAISSYAMPYRQLKPTNVLGTLEVLRLAGQVRVKPLHYISSLSVFPGQPGEHHFREEPLLHPNGLAGGYRQTKWVSERLITLAGERGLPCRIYRPGQITGAQTNGACSTDTYLNAAIKSCIQLQTELPFDVMLDISPVDFCAQSVAHIALSGAGEHRIYHLTQSAPLHWRDLLGMLRQRGYRIDAVSYPEWYQRLAAALEAGEQNALGKFFSLFGEEAPSKDAGDEGSLPHYDYRNLLQALEGSGISAQPLDQSLLNRYLDYFIAIGFIPTPDMAYTASKGCQS</sequence>
<dbReference type="NCBIfam" id="TIGR01746">
    <property type="entry name" value="Thioester-redct"/>
    <property type="match status" value="1"/>
</dbReference>
<dbReference type="GO" id="GO:0031177">
    <property type="term" value="F:phosphopantetheine binding"/>
    <property type="evidence" value="ECO:0007669"/>
    <property type="project" value="InterPro"/>
</dbReference>
<dbReference type="SMART" id="SM00823">
    <property type="entry name" value="PKS_PP"/>
    <property type="match status" value="1"/>
</dbReference>
<evidence type="ECO:0000256" key="2">
    <source>
        <dbReference type="ARBA" id="ARBA00022553"/>
    </source>
</evidence>
<keyword evidence="2" id="KW-0597">Phosphoprotein</keyword>
<evidence type="ECO:0000313" key="4">
    <source>
        <dbReference type="EMBL" id="AGP46751.1"/>
    </source>
</evidence>
<dbReference type="InterPro" id="IPR036291">
    <property type="entry name" value="NAD(P)-bd_dom_sf"/>
</dbReference>
<dbReference type="Gene3D" id="1.10.1200.10">
    <property type="entry name" value="ACP-like"/>
    <property type="match status" value="1"/>
</dbReference>
<dbReference type="Pfam" id="PF07993">
    <property type="entry name" value="NAD_binding_4"/>
    <property type="match status" value="1"/>
</dbReference>
<dbReference type="KEGG" id="sry:M621_02435"/>
<dbReference type="CDD" id="cd05235">
    <property type="entry name" value="SDR_e1"/>
    <property type="match status" value="1"/>
</dbReference>
<dbReference type="Gene3D" id="3.40.50.720">
    <property type="entry name" value="NAD(P)-binding Rossmann-like Domain"/>
    <property type="match status" value="1"/>
</dbReference>
<dbReference type="PROSITE" id="PS00012">
    <property type="entry name" value="PHOSPHOPANTETHEINE"/>
    <property type="match status" value="1"/>
</dbReference>
<dbReference type="GO" id="GO:0044550">
    <property type="term" value="P:secondary metabolite biosynthetic process"/>
    <property type="evidence" value="ECO:0007669"/>
    <property type="project" value="UniProtKB-ARBA"/>
</dbReference>
<dbReference type="InterPro" id="IPR009081">
    <property type="entry name" value="PP-bd_ACP"/>
</dbReference>
<evidence type="ECO:0000259" key="3">
    <source>
        <dbReference type="PROSITE" id="PS50075"/>
    </source>
</evidence>
<evidence type="ECO:0000313" key="5">
    <source>
        <dbReference type="Proteomes" id="UP000014900"/>
    </source>
</evidence>
<dbReference type="PANTHER" id="PTHR44845">
    <property type="entry name" value="CARRIER DOMAIN-CONTAINING PROTEIN"/>
    <property type="match status" value="1"/>
</dbReference>
<dbReference type="SUPFAM" id="SSF56801">
    <property type="entry name" value="Acetyl-CoA synthetase-like"/>
    <property type="match status" value="1"/>
</dbReference>
<dbReference type="FunFam" id="1.10.1200.10:FF:000016">
    <property type="entry name" value="Non-ribosomal peptide synthase"/>
    <property type="match status" value="1"/>
</dbReference>
<accession>S4YQ88</accession>
<dbReference type="InterPro" id="IPR036736">
    <property type="entry name" value="ACP-like_sf"/>
</dbReference>
<dbReference type="InterPro" id="IPR045851">
    <property type="entry name" value="AMP-bd_C_sf"/>
</dbReference>
<dbReference type="eggNOG" id="COG1020">
    <property type="taxonomic scope" value="Bacteria"/>
</dbReference>
<gene>
    <name evidence="4" type="ORF">M621_02435</name>
</gene>
<dbReference type="EMBL" id="CP006566">
    <property type="protein sequence ID" value="AGP46751.1"/>
    <property type="molecule type" value="Genomic_DNA"/>
</dbReference>
<dbReference type="Proteomes" id="UP000014900">
    <property type="component" value="Chromosome"/>
</dbReference>
<dbReference type="Gene3D" id="3.30.300.30">
    <property type="match status" value="1"/>
</dbReference>
<organism evidence="4 5">
    <name type="scientific">Serratia plymuthica S13</name>
    <dbReference type="NCBI Taxonomy" id="1348660"/>
    <lineage>
        <taxon>Bacteria</taxon>
        <taxon>Pseudomonadati</taxon>
        <taxon>Pseudomonadota</taxon>
        <taxon>Gammaproteobacteria</taxon>
        <taxon>Enterobacterales</taxon>
        <taxon>Yersiniaceae</taxon>
        <taxon>Serratia</taxon>
    </lineage>
</organism>
<protein>
    <submittedName>
        <fullName evidence="4">Thioester reductase</fullName>
    </submittedName>
</protein>
<dbReference type="PROSITE" id="PS50075">
    <property type="entry name" value="CARRIER"/>
    <property type="match status" value="1"/>
</dbReference>
<dbReference type="PANTHER" id="PTHR44845:SF6">
    <property type="entry name" value="BETA-ALANINE-ACTIVATING ENZYME"/>
    <property type="match status" value="1"/>
</dbReference>
<dbReference type="AlphaFoldDB" id="S4YQ88"/>
<dbReference type="HOGENOM" id="CLU_000022_76_1_6"/>
<proteinExistence type="predicted"/>
<dbReference type="InterPro" id="IPR006162">
    <property type="entry name" value="Ppantetheine_attach_site"/>
</dbReference>
<feature type="domain" description="Carrier" evidence="3">
    <location>
        <begin position="81"/>
        <end position="156"/>
    </location>
</feature>
<dbReference type="SUPFAM" id="SSF51735">
    <property type="entry name" value="NAD(P)-binding Rossmann-fold domains"/>
    <property type="match status" value="1"/>
</dbReference>
<name>S4YQ88_SERPL</name>
<dbReference type="Pfam" id="PF00550">
    <property type="entry name" value="PP-binding"/>
    <property type="match status" value="1"/>
</dbReference>
<reference evidence="4 5" key="1">
    <citation type="journal article" date="2013" name="Genome Announc.">
        <title>Genome Sequence of Serratia plymuthica Strain S13, an Endophyte with Germination- and Plant-Growth-Promoting Activity from the Flower of Styrian Oil Pumpkin.</title>
        <authorList>
            <person name="Muller H."/>
            <person name="Furnkranz M."/>
            <person name="Grube M."/>
            <person name="Berg G."/>
        </authorList>
    </citation>
    <scope>NUCLEOTIDE SEQUENCE [LARGE SCALE GENOMIC DNA]</scope>
    <source>
        <strain evidence="4">S13</strain>
    </source>
</reference>
<keyword evidence="1" id="KW-0596">Phosphopantetheine</keyword>
<dbReference type="InterPro" id="IPR010080">
    <property type="entry name" value="Thioester_reductase-like_dom"/>
</dbReference>
<evidence type="ECO:0000256" key="1">
    <source>
        <dbReference type="ARBA" id="ARBA00022450"/>
    </source>
</evidence>
<dbReference type="SUPFAM" id="SSF47336">
    <property type="entry name" value="ACP-like"/>
    <property type="match status" value="1"/>
</dbReference>
<dbReference type="InterPro" id="IPR013120">
    <property type="entry name" value="FAR_NAD-bd"/>
</dbReference>
<dbReference type="PATRIC" id="fig|1348660.3.peg.460"/>
<dbReference type="GO" id="GO:0072330">
    <property type="term" value="P:monocarboxylic acid biosynthetic process"/>
    <property type="evidence" value="ECO:0007669"/>
    <property type="project" value="UniProtKB-ARBA"/>
</dbReference>
<dbReference type="eggNOG" id="COG3320">
    <property type="taxonomic scope" value="Bacteria"/>
</dbReference>